<dbReference type="SUPFAM" id="SSF103473">
    <property type="entry name" value="MFS general substrate transporter"/>
    <property type="match status" value="1"/>
</dbReference>
<dbReference type="InterPro" id="IPR020846">
    <property type="entry name" value="MFS_dom"/>
</dbReference>
<feature type="transmembrane region" description="Helical" evidence="5">
    <location>
        <begin position="140"/>
        <end position="163"/>
    </location>
</feature>
<feature type="transmembrane region" description="Helical" evidence="5">
    <location>
        <begin position="50"/>
        <end position="68"/>
    </location>
</feature>
<protein>
    <submittedName>
        <fullName evidence="7">MFS transporter</fullName>
    </submittedName>
</protein>
<dbReference type="EMBL" id="SMJW01000117">
    <property type="protein sequence ID" value="TDC12771.1"/>
    <property type="molecule type" value="Genomic_DNA"/>
</dbReference>
<feature type="transmembrane region" description="Helical" evidence="5">
    <location>
        <begin position="365"/>
        <end position="389"/>
    </location>
</feature>
<dbReference type="RefSeq" id="WP_131942025.1">
    <property type="nucleotide sequence ID" value="NZ_BAAAMX010000009.1"/>
</dbReference>
<dbReference type="InterPro" id="IPR036259">
    <property type="entry name" value="MFS_trans_sf"/>
</dbReference>
<feature type="transmembrane region" description="Helical" evidence="5">
    <location>
        <begin position="80"/>
        <end position="99"/>
    </location>
</feature>
<feature type="transmembrane region" description="Helical" evidence="5">
    <location>
        <begin position="105"/>
        <end position="128"/>
    </location>
</feature>
<dbReference type="GO" id="GO:0005886">
    <property type="term" value="C:plasma membrane"/>
    <property type="evidence" value="ECO:0007669"/>
    <property type="project" value="UniProtKB-SubCell"/>
</dbReference>
<comment type="subcellular location">
    <subcellularLocation>
        <location evidence="1">Cell membrane</location>
        <topology evidence="1">Multi-pass membrane protein</topology>
    </subcellularLocation>
</comment>
<dbReference type="AlphaFoldDB" id="A0A4R4NSW4"/>
<feature type="domain" description="Major facilitator superfamily (MFS) profile" evidence="6">
    <location>
        <begin position="14"/>
        <end position="519"/>
    </location>
</feature>
<feature type="transmembrane region" description="Helical" evidence="5">
    <location>
        <begin position="12"/>
        <end position="30"/>
    </location>
</feature>
<dbReference type="Pfam" id="PF07690">
    <property type="entry name" value="MFS_1"/>
    <property type="match status" value="1"/>
</dbReference>
<feature type="transmembrane region" description="Helical" evidence="5">
    <location>
        <begin position="201"/>
        <end position="219"/>
    </location>
</feature>
<dbReference type="PROSITE" id="PS51257">
    <property type="entry name" value="PROKAR_LIPOPROTEIN"/>
    <property type="match status" value="1"/>
</dbReference>
<dbReference type="OrthoDB" id="9781469at2"/>
<reference evidence="7 8" key="1">
    <citation type="submission" date="2019-03" db="EMBL/GenBank/DDBJ databases">
        <title>Draft genome sequences of novel Actinobacteria.</title>
        <authorList>
            <person name="Sahin N."/>
            <person name="Ay H."/>
            <person name="Saygin H."/>
        </authorList>
    </citation>
    <scope>NUCLEOTIDE SEQUENCE [LARGE SCALE GENOMIC DNA]</scope>
    <source>
        <strain evidence="7 8">DSM 45347</strain>
    </source>
</reference>
<keyword evidence="3 5" id="KW-1133">Transmembrane helix</keyword>
<feature type="transmembrane region" description="Helical" evidence="5">
    <location>
        <begin position="332"/>
        <end position="353"/>
    </location>
</feature>
<dbReference type="Proteomes" id="UP000295431">
    <property type="component" value="Unassembled WGS sequence"/>
</dbReference>
<evidence type="ECO:0000256" key="1">
    <source>
        <dbReference type="ARBA" id="ARBA00004651"/>
    </source>
</evidence>
<feature type="transmembrane region" description="Helical" evidence="5">
    <location>
        <begin position="269"/>
        <end position="291"/>
    </location>
</feature>
<comment type="caution">
    <text evidence="7">The sequence shown here is derived from an EMBL/GenBank/DDBJ whole genome shotgun (WGS) entry which is preliminary data.</text>
</comment>
<dbReference type="Gene3D" id="1.20.1250.20">
    <property type="entry name" value="MFS general substrate transporter like domains"/>
    <property type="match status" value="1"/>
</dbReference>
<evidence type="ECO:0000256" key="4">
    <source>
        <dbReference type="ARBA" id="ARBA00023136"/>
    </source>
</evidence>
<dbReference type="PROSITE" id="PS50850">
    <property type="entry name" value="MFS"/>
    <property type="match status" value="1"/>
</dbReference>
<dbReference type="Gene3D" id="1.20.1720.10">
    <property type="entry name" value="Multidrug resistance protein D"/>
    <property type="match status" value="1"/>
</dbReference>
<accession>A0A4R4NSW4</accession>
<evidence type="ECO:0000313" key="7">
    <source>
        <dbReference type="EMBL" id="TDC12771.1"/>
    </source>
</evidence>
<feature type="transmembrane region" description="Helical" evidence="5">
    <location>
        <begin position="169"/>
        <end position="189"/>
    </location>
</feature>
<dbReference type="PANTHER" id="PTHR42718">
    <property type="entry name" value="MAJOR FACILITATOR SUPERFAMILY MULTIDRUG TRANSPORTER MFSC"/>
    <property type="match status" value="1"/>
</dbReference>
<gene>
    <name evidence="7" type="ORF">E1284_22310</name>
</gene>
<evidence type="ECO:0000256" key="5">
    <source>
        <dbReference type="SAM" id="Phobius"/>
    </source>
</evidence>
<dbReference type="InterPro" id="IPR011701">
    <property type="entry name" value="MFS"/>
</dbReference>
<organism evidence="7 8">
    <name type="scientific">Actinomadura bangladeshensis</name>
    <dbReference type="NCBI Taxonomy" id="453573"/>
    <lineage>
        <taxon>Bacteria</taxon>
        <taxon>Bacillati</taxon>
        <taxon>Actinomycetota</taxon>
        <taxon>Actinomycetes</taxon>
        <taxon>Streptosporangiales</taxon>
        <taxon>Thermomonosporaceae</taxon>
        <taxon>Actinomadura</taxon>
    </lineage>
</organism>
<keyword evidence="4 5" id="KW-0472">Membrane</keyword>
<dbReference type="GO" id="GO:0022857">
    <property type="term" value="F:transmembrane transporter activity"/>
    <property type="evidence" value="ECO:0007669"/>
    <property type="project" value="InterPro"/>
</dbReference>
<feature type="transmembrane region" description="Helical" evidence="5">
    <location>
        <begin position="492"/>
        <end position="516"/>
    </location>
</feature>
<dbReference type="PANTHER" id="PTHR42718:SF49">
    <property type="entry name" value="EXPORT PROTEIN"/>
    <property type="match status" value="1"/>
</dbReference>
<sequence>MTQTAARKQGYTVTVLAGCFAVLLAQVAYSLPGALNGTFQQEFQTTGAELTWITAAFAIPMVVFELTTGVIGDLFGRKRLLQAGALLTVAGSVVCYLAGTVEVLWAGQVVAGLGAAVLYPISLAMLAAVSPSPEARSKAIATWAGFLSAGAAISPLMGGWLAQDHDWRTSYLVVIAAAVISIAITQLAADSAAPEGRKLDLPGQVTLALGLIAILFAATQGSEAGFARAEIIGAFAAGAVLLGAFVVIELRTDVPLLHLNIFANRSYAIVAIATVIGMFAFLATCYSMSIWLGAVQHQSALKIGLLFLAIQGPAFVLVPVVSHVIRNFSPRWVLTTGFALIAVSGIWCSTFDVHDMSWTRFVPPMLALGVGFALTVGSITAVAINTVPLRLAGMASATTNLLRDFGFALGPVLIAAFAVSRANGAFSDGVGGAIGASGLQPPYTEVAGGIAQQGGAMAINSMPVVPGAGPGMAPVPMPESLRVLAFESLGNAYSLAFLVAGLCAAAAAVLTLAGLFGSPAADVEEPPAEEVKFTKEILT</sequence>
<evidence type="ECO:0000256" key="3">
    <source>
        <dbReference type="ARBA" id="ARBA00022989"/>
    </source>
</evidence>
<evidence type="ECO:0000256" key="2">
    <source>
        <dbReference type="ARBA" id="ARBA00022692"/>
    </source>
</evidence>
<feature type="transmembrane region" description="Helical" evidence="5">
    <location>
        <begin position="231"/>
        <end position="248"/>
    </location>
</feature>
<dbReference type="CDD" id="cd17321">
    <property type="entry name" value="MFS_MMR_MDR_like"/>
    <property type="match status" value="1"/>
</dbReference>
<name>A0A4R4NSW4_9ACTN</name>
<feature type="transmembrane region" description="Helical" evidence="5">
    <location>
        <begin position="303"/>
        <end position="325"/>
    </location>
</feature>
<proteinExistence type="predicted"/>
<evidence type="ECO:0000259" key="6">
    <source>
        <dbReference type="PROSITE" id="PS50850"/>
    </source>
</evidence>
<keyword evidence="8" id="KW-1185">Reference proteome</keyword>
<keyword evidence="2 5" id="KW-0812">Transmembrane</keyword>
<evidence type="ECO:0000313" key="8">
    <source>
        <dbReference type="Proteomes" id="UP000295431"/>
    </source>
</evidence>